<dbReference type="GO" id="GO:0016746">
    <property type="term" value="F:acyltransferase activity"/>
    <property type="evidence" value="ECO:0007669"/>
    <property type="project" value="UniProtKB-KW"/>
</dbReference>
<feature type="transmembrane region" description="Helical" evidence="8">
    <location>
        <begin position="355"/>
        <end position="376"/>
    </location>
</feature>
<protein>
    <submittedName>
        <fullName evidence="9">MBOAT family O-acyltransferase</fullName>
        <ecNumber evidence="9">2.3.-.-</ecNumber>
    </submittedName>
</protein>
<keyword evidence="6 7" id="KW-0472">Membrane</keyword>
<comment type="subcellular location">
    <subcellularLocation>
        <location evidence="1">Cell membrane</location>
        <topology evidence="1">Multi-pass membrane protein</topology>
    </subcellularLocation>
</comment>
<keyword evidence="7 9" id="KW-0012">Acyltransferase</keyword>
<evidence type="ECO:0000256" key="1">
    <source>
        <dbReference type="ARBA" id="ARBA00004651"/>
    </source>
</evidence>
<feature type="transmembrane region" description="Helical" evidence="8">
    <location>
        <begin position="29"/>
        <end position="55"/>
    </location>
</feature>
<keyword evidence="7 9" id="KW-0808">Transferase</keyword>
<feature type="transmembrane region" description="Helical" evidence="8">
    <location>
        <begin position="452"/>
        <end position="475"/>
    </location>
</feature>
<evidence type="ECO:0000313" key="10">
    <source>
        <dbReference type="Proteomes" id="UP001438008"/>
    </source>
</evidence>
<comment type="caution">
    <text evidence="9">The sequence shown here is derived from an EMBL/GenBank/DDBJ whole genome shotgun (WGS) entry which is preliminary data.</text>
</comment>
<keyword evidence="10" id="KW-1185">Reference proteome</keyword>
<dbReference type="EC" id="2.3.-.-" evidence="9"/>
<dbReference type="InterPro" id="IPR004299">
    <property type="entry name" value="MBOAT_fam"/>
</dbReference>
<feature type="transmembrane region" description="Helical" evidence="8">
    <location>
        <begin position="6"/>
        <end position="22"/>
    </location>
</feature>
<gene>
    <name evidence="9" type="ORF">WMO29_03400</name>
</gene>
<proteinExistence type="inferred from homology"/>
<dbReference type="PIRSF" id="PIRSF016636">
    <property type="entry name" value="AlgI_DltB"/>
    <property type="match status" value="1"/>
</dbReference>
<dbReference type="InterPro" id="IPR024194">
    <property type="entry name" value="Ac/AlaTfrase_AlgI/DltB"/>
</dbReference>
<dbReference type="PIRSF" id="PIRSF500217">
    <property type="entry name" value="AlgI"/>
    <property type="match status" value="1"/>
</dbReference>
<dbReference type="InterPro" id="IPR051085">
    <property type="entry name" value="MB_O-acyltransferase"/>
</dbReference>
<evidence type="ECO:0000256" key="8">
    <source>
        <dbReference type="SAM" id="Phobius"/>
    </source>
</evidence>
<dbReference type="Pfam" id="PF03062">
    <property type="entry name" value="MBOAT"/>
    <property type="match status" value="1"/>
</dbReference>
<dbReference type="EMBL" id="JBBMFE010000002">
    <property type="protein sequence ID" value="MEQ2471538.1"/>
    <property type="molecule type" value="Genomic_DNA"/>
</dbReference>
<evidence type="ECO:0000256" key="2">
    <source>
        <dbReference type="ARBA" id="ARBA00010323"/>
    </source>
</evidence>
<evidence type="ECO:0000256" key="5">
    <source>
        <dbReference type="ARBA" id="ARBA00022989"/>
    </source>
</evidence>
<dbReference type="InterPro" id="IPR028362">
    <property type="entry name" value="AlgI"/>
</dbReference>
<dbReference type="Proteomes" id="UP001438008">
    <property type="component" value="Unassembled WGS sequence"/>
</dbReference>
<feature type="transmembrane region" description="Helical" evidence="8">
    <location>
        <begin position="313"/>
        <end position="335"/>
    </location>
</feature>
<evidence type="ECO:0000256" key="4">
    <source>
        <dbReference type="ARBA" id="ARBA00022692"/>
    </source>
</evidence>
<keyword evidence="4 8" id="KW-0812">Transmembrane</keyword>
<reference evidence="9 10" key="1">
    <citation type="submission" date="2024-03" db="EMBL/GenBank/DDBJ databases">
        <title>Human intestinal bacterial collection.</title>
        <authorList>
            <person name="Pauvert C."/>
            <person name="Hitch T.C.A."/>
            <person name="Clavel T."/>
        </authorList>
    </citation>
    <scope>NUCLEOTIDE SEQUENCE [LARGE SCALE GENOMIC DNA]</scope>
    <source>
        <strain evidence="9 10">CLA-AA-H132</strain>
    </source>
</reference>
<sequence length="477" mass="53040">MVSNIMLTLAFLVGVAAVYYLVPRRFRQWLLLLASMLFYVSAGPWMLVLSGGSALWSFYAGAKIEQAETKEKKKVWLWAGILPILGVLFVYKYFNFFVGSVAALLALAGLGGSAPVLSLAVPMGISYYTFKMISFLADIYLGKRGAERGLEGCGAYLTYILFFPQILSGPIERSEHFIEQLHEGPTYHAELFSVGLQRIVLGLFKKIVIANRLAGYVDAVFGAPESYPGLACVMAAFFYSFQLYCDFSGYSDIAIGMANVLGIDSGQNFDCPYFSRGIKEFWSRWHISLSGWLKDYIYIPLGGNRVSPVRHRLNVLATFLVSGLWHGANWSFVIWGGMHGLWNIISTKKEESVPLARRVLETLITFCGVTLAWVFFRAESFGKALGFLTHAVTCFSLSYVDIQNSILPFTGDNTCAAYFLTACGFLFLLFLYERGQVYGKKEKREGMVLSSAWLAVMLVSVVLFGVFGASGFLYANF</sequence>
<accession>A0ABV1FDS4</accession>
<comment type="similarity">
    <text evidence="2 7">Belongs to the membrane-bound acyltransferase family.</text>
</comment>
<name>A0ABV1FDS4_9FIRM</name>
<dbReference type="RefSeq" id="WP_178038767.1">
    <property type="nucleotide sequence ID" value="NZ_JBBMFE010000002.1"/>
</dbReference>
<dbReference type="PANTHER" id="PTHR13285">
    <property type="entry name" value="ACYLTRANSFERASE"/>
    <property type="match status" value="1"/>
</dbReference>
<feature type="transmembrane region" description="Helical" evidence="8">
    <location>
        <begin position="416"/>
        <end position="432"/>
    </location>
</feature>
<keyword evidence="5 8" id="KW-1133">Transmembrane helix</keyword>
<keyword evidence="3 7" id="KW-1003">Cell membrane</keyword>
<evidence type="ECO:0000256" key="7">
    <source>
        <dbReference type="PIRNR" id="PIRNR016636"/>
    </source>
</evidence>
<organism evidence="9 10">
    <name type="scientific">Laedolimicola intestinihominis</name>
    <dbReference type="NCBI Taxonomy" id="3133166"/>
    <lineage>
        <taxon>Bacteria</taxon>
        <taxon>Bacillati</taxon>
        <taxon>Bacillota</taxon>
        <taxon>Clostridia</taxon>
        <taxon>Lachnospirales</taxon>
        <taxon>Lachnospiraceae</taxon>
        <taxon>Laedolimicola</taxon>
    </lineage>
</organism>
<evidence type="ECO:0000256" key="6">
    <source>
        <dbReference type="ARBA" id="ARBA00023136"/>
    </source>
</evidence>
<feature type="transmembrane region" description="Helical" evidence="8">
    <location>
        <begin position="75"/>
        <end position="94"/>
    </location>
</feature>
<evidence type="ECO:0000313" key="9">
    <source>
        <dbReference type="EMBL" id="MEQ2471538.1"/>
    </source>
</evidence>
<dbReference type="PANTHER" id="PTHR13285:SF18">
    <property type="entry name" value="PROTEIN-CYSTEINE N-PALMITOYLTRANSFERASE RASP"/>
    <property type="match status" value="1"/>
</dbReference>
<evidence type="ECO:0000256" key="3">
    <source>
        <dbReference type="ARBA" id="ARBA00022475"/>
    </source>
</evidence>
<feature type="transmembrane region" description="Helical" evidence="8">
    <location>
        <begin position="101"/>
        <end position="119"/>
    </location>
</feature>